<feature type="transmembrane region" description="Helical" evidence="6">
    <location>
        <begin position="9"/>
        <end position="31"/>
    </location>
</feature>
<keyword evidence="5 6" id="KW-0472">Membrane</keyword>
<dbReference type="InterPro" id="IPR051401">
    <property type="entry name" value="GtrA_CellWall_Glycosyl"/>
</dbReference>
<comment type="similarity">
    <text evidence="2">Belongs to the GtrA family.</text>
</comment>
<feature type="transmembrane region" description="Helical" evidence="6">
    <location>
        <begin position="69"/>
        <end position="91"/>
    </location>
</feature>
<gene>
    <name evidence="8" type="ORF">GCM10007907_28140</name>
</gene>
<feature type="transmembrane region" description="Helical" evidence="6">
    <location>
        <begin position="37"/>
        <end position="57"/>
    </location>
</feature>
<dbReference type="PANTHER" id="PTHR38459">
    <property type="entry name" value="PROPHAGE BACTOPRENOL-LINKED GLUCOSE TRANSLOCASE HOMOLOG"/>
    <property type="match status" value="1"/>
</dbReference>
<dbReference type="RefSeq" id="WP_284197115.1">
    <property type="nucleotide sequence ID" value="NZ_BSOG01000003.1"/>
</dbReference>
<evidence type="ECO:0000256" key="5">
    <source>
        <dbReference type="ARBA" id="ARBA00023136"/>
    </source>
</evidence>
<dbReference type="PANTHER" id="PTHR38459:SF1">
    <property type="entry name" value="PROPHAGE BACTOPRENOL-LINKED GLUCOSE TRANSLOCASE HOMOLOG"/>
    <property type="match status" value="1"/>
</dbReference>
<keyword evidence="3 6" id="KW-0812">Transmembrane</keyword>
<proteinExistence type="inferred from homology"/>
<comment type="subcellular location">
    <subcellularLocation>
        <location evidence="1">Membrane</location>
        <topology evidence="1">Multi-pass membrane protein</topology>
    </subcellularLocation>
</comment>
<evidence type="ECO:0000256" key="3">
    <source>
        <dbReference type="ARBA" id="ARBA00022692"/>
    </source>
</evidence>
<evidence type="ECO:0000259" key="7">
    <source>
        <dbReference type="Pfam" id="PF04138"/>
    </source>
</evidence>
<keyword evidence="4 6" id="KW-1133">Transmembrane helix</keyword>
<comment type="caution">
    <text evidence="8">The sequence shown here is derived from an EMBL/GenBank/DDBJ whole genome shotgun (WGS) entry which is preliminary data.</text>
</comment>
<feature type="domain" description="GtrA/DPMS transmembrane" evidence="7">
    <location>
        <begin position="8"/>
        <end position="122"/>
    </location>
</feature>
<organism evidence="8 9">
    <name type="scientific">Chitinimonas prasina</name>
    <dbReference type="NCBI Taxonomy" id="1434937"/>
    <lineage>
        <taxon>Bacteria</taxon>
        <taxon>Pseudomonadati</taxon>
        <taxon>Pseudomonadota</taxon>
        <taxon>Betaproteobacteria</taxon>
        <taxon>Neisseriales</taxon>
        <taxon>Chitinibacteraceae</taxon>
        <taxon>Chitinimonas</taxon>
    </lineage>
</organism>
<feature type="transmembrane region" description="Helical" evidence="6">
    <location>
        <begin position="97"/>
        <end position="116"/>
    </location>
</feature>
<keyword evidence="9" id="KW-1185">Reference proteome</keyword>
<dbReference type="EMBL" id="BSOG01000003">
    <property type="protein sequence ID" value="GLR14024.1"/>
    <property type="molecule type" value="Genomic_DNA"/>
</dbReference>
<evidence type="ECO:0000313" key="9">
    <source>
        <dbReference type="Proteomes" id="UP001156706"/>
    </source>
</evidence>
<name>A0ABQ5YM89_9NEIS</name>
<evidence type="ECO:0000256" key="4">
    <source>
        <dbReference type="ARBA" id="ARBA00022989"/>
    </source>
</evidence>
<sequence>MILGQAGRYLVAGGLGTLAHLGVMTLCVESLGVRPVAGAVVGFAAAVGVSYALNHSWTFQSSRSPVQSFWRFLLVSILGLLMNTGMMFGLVHYLGWWYLKAQLSVILIVPATNFLLNRYWSFSTRAE</sequence>
<reference evidence="9" key="1">
    <citation type="journal article" date="2019" name="Int. J. Syst. Evol. Microbiol.">
        <title>The Global Catalogue of Microorganisms (GCM) 10K type strain sequencing project: providing services to taxonomists for standard genome sequencing and annotation.</title>
        <authorList>
            <consortium name="The Broad Institute Genomics Platform"/>
            <consortium name="The Broad Institute Genome Sequencing Center for Infectious Disease"/>
            <person name="Wu L."/>
            <person name="Ma J."/>
        </authorList>
    </citation>
    <scope>NUCLEOTIDE SEQUENCE [LARGE SCALE GENOMIC DNA]</scope>
    <source>
        <strain evidence="9">NBRC 110044</strain>
    </source>
</reference>
<dbReference type="Proteomes" id="UP001156706">
    <property type="component" value="Unassembled WGS sequence"/>
</dbReference>
<dbReference type="InterPro" id="IPR007267">
    <property type="entry name" value="GtrA_DPMS_TM"/>
</dbReference>
<dbReference type="Pfam" id="PF04138">
    <property type="entry name" value="GtrA_DPMS_TM"/>
    <property type="match status" value="1"/>
</dbReference>
<accession>A0ABQ5YM89</accession>
<evidence type="ECO:0000256" key="2">
    <source>
        <dbReference type="ARBA" id="ARBA00009399"/>
    </source>
</evidence>
<protein>
    <recommendedName>
        <fullName evidence="7">GtrA/DPMS transmembrane domain-containing protein</fullName>
    </recommendedName>
</protein>
<evidence type="ECO:0000256" key="1">
    <source>
        <dbReference type="ARBA" id="ARBA00004141"/>
    </source>
</evidence>
<evidence type="ECO:0000313" key="8">
    <source>
        <dbReference type="EMBL" id="GLR14024.1"/>
    </source>
</evidence>
<evidence type="ECO:0000256" key="6">
    <source>
        <dbReference type="SAM" id="Phobius"/>
    </source>
</evidence>